<dbReference type="Proteomes" id="UP000321606">
    <property type="component" value="Chromosome"/>
</dbReference>
<keyword evidence="1" id="KW-0963">Cytoplasm</keyword>
<keyword evidence="1" id="KW-0547">Nucleotide-binding</keyword>
<dbReference type="HAMAP" id="MF_01539">
    <property type="entry name" value="TmcAL"/>
    <property type="match status" value="1"/>
</dbReference>
<dbReference type="PANTHER" id="PTHR37825:SF1">
    <property type="entry name" value="TRNA(MET) CYTIDINE ACETATE LIGASE"/>
    <property type="match status" value="1"/>
</dbReference>
<dbReference type="AlphaFoldDB" id="A0A510JC32"/>
<dbReference type="RefSeq" id="WP_026737243.1">
    <property type="nucleotide sequence ID" value="NZ_AP019822.1"/>
</dbReference>
<sequence>MRIGIVAEYNPFHNGHLYQINKIKEIFGKDIFLVIIISGDFVQRGELSFLNKWEKTKIALENGVDLVAELPLYYSIQNAEIFSGTATEILDYLGVDIQIFGAEEENIEKLEEVIKLQSKQSYKKKLMDFIKAGNSYSTSQKLVLNEYGYEDIVKSNNILGLEYIRAIRKKKLEIKPYVIKREISEYNEDKVEKDRFDMASASFIRKEIEENNFEKIKRFVPENTYEMLKEKIKKRKEKGIDDIILKNEIFKMVKYKFLTYSKKEIIKIYDTTEEIYVRIYNGLKESSSYNEFVKNIKSRNFSTKRIERIIMNTFLNVTLKNSDFRVDYVRILGFNRKGREYLKKIKDKFGNGKKIFVNWKDIEKDEEINREKINIEKNGFLVKELLFEEKERLNPVIIE</sequence>
<feature type="binding site" evidence="1">
    <location>
        <position position="181"/>
    </location>
    <ligand>
        <name>ATP</name>
        <dbReference type="ChEBI" id="CHEBI:30616"/>
    </ligand>
</feature>
<evidence type="ECO:0000256" key="1">
    <source>
        <dbReference type="HAMAP-Rule" id="MF_01539"/>
    </source>
</evidence>
<feature type="binding site" evidence="1">
    <location>
        <position position="101"/>
    </location>
    <ligand>
        <name>ATP</name>
        <dbReference type="ChEBI" id="CHEBI:30616"/>
    </ligand>
</feature>
<comment type="subcellular location">
    <subcellularLocation>
        <location evidence="1">Cytoplasm</location>
    </subcellularLocation>
</comment>
<keyword evidence="1" id="KW-0436">Ligase</keyword>
<keyword evidence="1" id="KW-0694">RNA-binding</keyword>
<dbReference type="GO" id="GO:0005524">
    <property type="term" value="F:ATP binding"/>
    <property type="evidence" value="ECO:0007669"/>
    <property type="project" value="UniProtKB-KW"/>
</dbReference>
<evidence type="ECO:0000313" key="2">
    <source>
        <dbReference type="EMBL" id="BBM35745.1"/>
    </source>
</evidence>
<dbReference type="GO" id="GO:0016879">
    <property type="term" value="F:ligase activity, forming carbon-nitrogen bonds"/>
    <property type="evidence" value="ECO:0007669"/>
    <property type="project" value="UniProtKB-UniRule"/>
</dbReference>
<comment type="similarity">
    <text evidence="1">Belongs to the TmcAL family.</text>
</comment>
<gene>
    <name evidence="1" type="primary">tmcAL</name>
    <name evidence="2" type="ORF">JCM16774_0675</name>
</gene>
<feature type="binding site" evidence="1">
    <location>
        <begin position="6"/>
        <end position="19"/>
    </location>
    <ligand>
        <name>ATP</name>
        <dbReference type="ChEBI" id="CHEBI:30616"/>
    </ligand>
</feature>
<keyword evidence="1" id="KW-0067">ATP-binding</keyword>
<dbReference type="EMBL" id="AP019822">
    <property type="protein sequence ID" value="BBM35745.1"/>
    <property type="molecule type" value="Genomic_DNA"/>
</dbReference>
<dbReference type="GO" id="GO:0000049">
    <property type="term" value="F:tRNA binding"/>
    <property type="evidence" value="ECO:0007669"/>
    <property type="project" value="UniProtKB-KW"/>
</dbReference>
<keyword evidence="1" id="KW-0820">tRNA-binding</keyword>
<dbReference type="KEGG" id="lgo:JCM16774_0675"/>
<accession>A0A510JC32</accession>
<reference evidence="2 3" key="1">
    <citation type="submission" date="2019-07" db="EMBL/GenBank/DDBJ databases">
        <title>Complete Genome Sequence of Leptotrichia goodfellowii Strain JCM 16774.</title>
        <authorList>
            <person name="Watanabe S."/>
            <person name="Cui L."/>
        </authorList>
    </citation>
    <scope>NUCLEOTIDE SEQUENCE [LARGE SCALE GENOMIC DNA]</scope>
    <source>
        <strain evidence="2 3">JCM16774</strain>
    </source>
</reference>
<name>A0A510JC32_9FUSO</name>
<dbReference type="OrthoDB" id="9769796at2"/>
<comment type="catalytic activity">
    <reaction evidence="1">
        <text>cytidine(34) in elongator tRNA(Met) + acetate + ATP = N(4)-acetylcytidine(34) in elongator tRNA(Met) + AMP + diphosphate</text>
        <dbReference type="Rhea" id="RHEA:58144"/>
        <dbReference type="Rhea" id="RHEA-COMP:10693"/>
        <dbReference type="Rhea" id="RHEA-COMP:10694"/>
        <dbReference type="ChEBI" id="CHEBI:30089"/>
        <dbReference type="ChEBI" id="CHEBI:30616"/>
        <dbReference type="ChEBI" id="CHEBI:33019"/>
        <dbReference type="ChEBI" id="CHEBI:74900"/>
        <dbReference type="ChEBI" id="CHEBI:82748"/>
        <dbReference type="ChEBI" id="CHEBI:456215"/>
    </reaction>
</comment>
<dbReference type="STRING" id="714315.GCA_000516535_00673"/>
<keyword evidence="1" id="KW-0819">tRNA processing</keyword>
<organism evidence="2 3">
    <name type="scientific">Pseudoleptotrichia goodfellowii</name>
    <dbReference type="NCBI Taxonomy" id="157692"/>
    <lineage>
        <taxon>Bacteria</taxon>
        <taxon>Fusobacteriati</taxon>
        <taxon>Fusobacteriota</taxon>
        <taxon>Fusobacteriia</taxon>
        <taxon>Fusobacteriales</taxon>
        <taxon>Leptotrichiaceae</taxon>
        <taxon>Pseudoleptotrichia</taxon>
    </lineage>
</organism>
<comment type="caution">
    <text evidence="1">Lacks conserved residue(s) required for the propagation of feature annotation.</text>
</comment>
<comment type="function">
    <text evidence="1">Catalyzes the formation of N(4)-acetylcytidine (ac(4)C) at the wobble position of elongator tRNA(Met), using acetate and ATP as substrates. First activates an acetate ion to form acetyladenylate (Ac-AMP) and then transfers the acetyl group to tRNA to form ac(4)C34.</text>
</comment>
<feature type="binding site" evidence="1">
    <location>
        <position position="156"/>
    </location>
    <ligand>
        <name>ATP</name>
        <dbReference type="ChEBI" id="CHEBI:30616"/>
    </ligand>
</feature>
<dbReference type="PANTHER" id="PTHR37825">
    <property type="entry name" value="TRNA(MET) CYTIDINE ACETATE LIGASE"/>
    <property type="match status" value="1"/>
</dbReference>
<dbReference type="EC" id="6.3.4.-" evidence="1"/>
<evidence type="ECO:0000313" key="3">
    <source>
        <dbReference type="Proteomes" id="UP000321606"/>
    </source>
</evidence>
<protein>
    <recommendedName>
        <fullName evidence="1">tRNA(Met) cytidine acetate ligase</fullName>
        <ecNumber evidence="1">6.3.4.-</ecNumber>
    </recommendedName>
</protein>
<proteinExistence type="inferred from homology"/>
<dbReference type="GO" id="GO:0006400">
    <property type="term" value="P:tRNA modification"/>
    <property type="evidence" value="ECO:0007669"/>
    <property type="project" value="UniProtKB-UniRule"/>
</dbReference>
<dbReference type="InterPro" id="IPR014729">
    <property type="entry name" value="Rossmann-like_a/b/a_fold"/>
</dbReference>
<dbReference type="Pfam" id="PF05636">
    <property type="entry name" value="HIGH_NTase1"/>
    <property type="match status" value="1"/>
</dbReference>
<dbReference type="GO" id="GO:0005737">
    <property type="term" value="C:cytoplasm"/>
    <property type="evidence" value="ECO:0007669"/>
    <property type="project" value="UniProtKB-SubCell"/>
</dbReference>
<dbReference type="InterPro" id="IPR008513">
    <property type="entry name" value="tRNA(Met)_cyd_acetate_ligase"/>
</dbReference>
<dbReference type="Gene3D" id="3.40.50.620">
    <property type="entry name" value="HUPs"/>
    <property type="match status" value="1"/>
</dbReference>
<dbReference type="SUPFAM" id="SSF52374">
    <property type="entry name" value="Nucleotidylyl transferase"/>
    <property type="match status" value="1"/>
</dbReference>